<keyword evidence="2" id="KW-1185">Reference proteome</keyword>
<protein>
    <recommendedName>
        <fullName evidence="3">Protein kinase domain-containing protein</fullName>
    </recommendedName>
</protein>
<accession>A0A0C3PN04</accession>
<reference evidence="1 2" key="1">
    <citation type="submission" date="2014-04" db="EMBL/GenBank/DDBJ databases">
        <authorList>
            <consortium name="DOE Joint Genome Institute"/>
            <person name="Kuo A."/>
            <person name="Girlanda M."/>
            <person name="Perotto S."/>
            <person name="Kohler A."/>
            <person name="Nagy L.G."/>
            <person name="Floudas D."/>
            <person name="Copeland A."/>
            <person name="Barry K.W."/>
            <person name="Cichocki N."/>
            <person name="Veneault-Fourrey C."/>
            <person name="LaButti K."/>
            <person name="Lindquist E.A."/>
            <person name="Lipzen A."/>
            <person name="Lundell T."/>
            <person name="Morin E."/>
            <person name="Murat C."/>
            <person name="Sun H."/>
            <person name="Tunlid A."/>
            <person name="Henrissat B."/>
            <person name="Grigoriev I.V."/>
            <person name="Hibbett D.S."/>
            <person name="Martin F."/>
            <person name="Nordberg H.P."/>
            <person name="Cantor M.N."/>
            <person name="Hua S.X."/>
        </authorList>
    </citation>
    <scope>NUCLEOTIDE SEQUENCE [LARGE SCALE GENOMIC DNA]</scope>
    <source>
        <strain evidence="1 2">MUT 4182</strain>
    </source>
</reference>
<organism evidence="1 2">
    <name type="scientific">Tulasnella calospora MUT 4182</name>
    <dbReference type="NCBI Taxonomy" id="1051891"/>
    <lineage>
        <taxon>Eukaryota</taxon>
        <taxon>Fungi</taxon>
        <taxon>Dikarya</taxon>
        <taxon>Basidiomycota</taxon>
        <taxon>Agaricomycotina</taxon>
        <taxon>Agaricomycetes</taxon>
        <taxon>Cantharellales</taxon>
        <taxon>Tulasnellaceae</taxon>
        <taxon>Tulasnella</taxon>
    </lineage>
</organism>
<evidence type="ECO:0000313" key="1">
    <source>
        <dbReference type="EMBL" id="KIO15755.1"/>
    </source>
</evidence>
<evidence type="ECO:0008006" key="3">
    <source>
        <dbReference type="Google" id="ProtNLM"/>
    </source>
</evidence>
<dbReference type="STRING" id="1051891.A0A0C3PN04"/>
<dbReference type="OrthoDB" id="5327923at2759"/>
<proteinExistence type="predicted"/>
<reference evidence="2" key="2">
    <citation type="submission" date="2015-01" db="EMBL/GenBank/DDBJ databases">
        <title>Evolutionary Origins and Diversification of the Mycorrhizal Mutualists.</title>
        <authorList>
            <consortium name="DOE Joint Genome Institute"/>
            <consortium name="Mycorrhizal Genomics Consortium"/>
            <person name="Kohler A."/>
            <person name="Kuo A."/>
            <person name="Nagy L.G."/>
            <person name="Floudas D."/>
            <person name="Copeland A."/>
            <person name="Barry K.W."/>
            <person name="Cichocki N."/>
            <person name="Veneault-Fourrey C."/>
            <person name="LaButti K."/>
            <person name="Lindquist E.A."/>
            <person name="Lipzen A."/>
            <person name="Lundell T."/>
            <person name="Morin E."/>
            <person name="Murat C."/>
            <person name="Riley R."/>
            <person name="Ohm R."/>
            <person name="Sun H."/>
            <person name="Tunlid A."/>
            <person name="Henrissat B."/>
            <person name="Grigoriev I.V."/>
            <person name="Hibbett D.S."/>
            <person name="Martin F."/>
        </authorList>
    </citation>
    <scope>NUCLEOTIDE SEQUENCE [LARGE SCALE GENOMIC DNA]</scope>
    <source>
        <strain evidence="2">MUT 4182</strain>
    </source>
</reference>
<dbReference type="Proteomes" id="UP000054248">
    <property type="component" value="Unassembled WGS sequence"/>
</dbReference>
<evidence type="ECO:0000313" key="2">
    <source>
        <dbReference type="Proteomes" id="UP000054248"/>
    </source>
</evidence>
<gene>
    <name evidence="1" type="ORF">M407DRAFT_247162</name>
</gene>
<sequence length="110" mass="12709">MENCGKEIGPGMDELHVEYKEQIYTMMERLHAGGFTQGSVHQRNWLVQPGPLNVAPVKRSVMRPSFRMIDFGRAACEQDVSEVDFKSKVNEENSRIRELLDYECHDHCPK</sequence>
<dbReference type="EMBL" id="KN823837">
    <property type="protein sequence ID" value="KIO15755.1"/>
    <property type="molecule type" value="Genomic_DNA"/>
</dbReference>
<name>A0A0C3PN04_9AGAM</name>
<dbReference type="AlphaFoldDB" id="A0A0C3PN04"/>
<dbReference type="HOGENOM" id="CLU_173513_0_0_1"/>